<dbReference type="EMBL" id="RBLC01000001">
    <property type="protein sequence ID" value="RKS25163.1"/>
    <property type="molecule type" value="Genomic_DNA"/>
</dbReference>
<evidence type="ECO:0000313" key="2">
    <source>
        <dbReference type="EMBL" id="RKS25163.1"/>
    </source>
</evidence>
<name>A0A495MJW2_9FLAO</name>
<dbReference type="Proteomes" id="UP000277579">
    <property type="component" value="Unassembled WGS sequence"/>
</dbReference>
<keyword evidence="1" id="KW-0472">Membrane</keyword>
<accession>A0A495MJW2</accession>
<feature type="transmembrane region" description="Helical" evidence="1">
    <location>
        <begin position="18"/>
        <end position="37"/>
    </location>
</feature>
<gene>
    <name evidence="2" type="ORF">CLV94_0193</name>
</gene>
<comment type="caution">
    <text evidence="2">The sequence shown here is derived from an EMBL/GenBank/DDBJ whole genome shotgun (WGS) entry which is preliminary data.</text>
</comment>
<sequence>MTEQVQIKTASDKKQKQLMLSLLFDAIGMFSYALPFLGEFADFAWAPISGFILARMYKGTVGTVGGIISFLEELFPFTDILPTFTLTWIYTYYFSKEKK</sequence>
<dbReference type="OrthoDB" id="1144067at2"/>
<evidence type="ECO:0000313" key="3">
    <source>
        <dbReference type="Proteomes" id="UP000277579"/>
    </source>
</evidence>
<keyword evidence="1" id="KW-1133">Transmembrane helix</keyword>
<organism evidence="2 3">
    <name type="scientific">Flavobacterium endophyticum</name>
    <dbReference type="NCBI Taxonomy" id="1540163"/>
    <lineage>
        <taxon>Bacteria</taxon>
        <taxon>Pseudomonadati</taxon>
        <taxon>Bacteroidota</taxon>
        <taxon>Flavobacteriia</taxon>
        <taxon>Flavobacteriales</taxon>
        <taxon>Flavobacteriaceae</taxon>
        <taxon>Flavobacterium</taxon>
    </lineage>
</organism>
<proteinExistence type="predicted"/>
<protein>
    <submittedName>
        <fullName evidence="2">Uncharacterized protein</fullName>
    </submittedName>
</protein>
<evidence type="ECO:0000256" key="1">
    <source>
        <dbReference type="SAM" id="Phobius"/>
    </source>
</evidence>
<keyword evidence="1" id="KW-0812">Transmembrane</keyword>
<keyword evidence="3" id="KW-1185">Reference proteome</keyword>
<dbReference type="RefSeq" id="WP_121374590.1">
    <property type="nucleotide sequence ID" value="NZ_RBLC01000001.1"/>
</dbReference>
<dbReference type="AlphaFoldDB" id="A0A495MJW2"/>
<feature type="transmembrane region" description="Helical" evidence="1">
    <location>
        <begin position="74"/>
        <end position="94"/>
    </location>
</feature>
<reference evidence="2 3" key="1">
    <citation type="submission" date="2018-10" db="EMBL/GenBank/DDBJ databases">
        <title>Genomic Encyclopedia of Archaeal and Bacterial Type Strains, Phase II (KMG-II): from individual species to whole genera.</title>
        <authorList>
            <person name="Goeker M."/>
        </authorList>
    </citation>
    <scope>NUCLEOTIDE SEQUENCE [LARGE SCALE GENOMIC DNA]</scope>
    <source>
        <strain evidence="2 3">DSM 29537</strain>
    </source>
</reference>